<evidence type="ECO:0000313" key="7">
    <source>
        <dbReference type="EMBL" id="SHJ93685.1"/>
    </source>
</evidence>
<protein>
    <submittedName>
        <fullName evidence="7">Dihydropyrimidinase</fullName>
    </submittedName>
</protein>
<sequence>MKTLIKNGMILTTENEFKSDILIVDEKIAAIGKNLSEEGVDKIIDAEGKYVFPGGIDQHVHYSFVYQGSKVRGFETSNAPALGGTTTVIEFVNQVQGKGLLESIDEFKTKDVDGIAMVDYGFHIVMTDPRPEVIEEIPKLAEAGYPTLKLFMAYKGQFFHADDDAIIQALTKGKEAGITVMVHAENGDIVDFLTKKLIAEGKTGTYYHAVSRPPVCEAEATRRAIYLAEMADAPIYIVHVTCKEALDEIRAAYQRGQSVYGETCAHYLLFDESVLDQPNFEGAKYICSPALRTKDHQEPLWEALNKGWLNAVSSDHCGFDFAVQKHMGFGEGKSFADVPNGAPSVQNRVNAVWTYGVCEGKLSRQEFVNVIAASPARVNGLTEKGHIAVGYDADIVVFDPDYRGVMGVANSLEGVDYSIYEGMEQKGRPETVLLRGQVIVENAEYVGKKGQGKLAKGKPFGSAYDKFKKA</sequence>
<evidence type="ECO:0000313" key="8">
    <source>
        <dbReference type="Proteomes" id="UP000183975"/>
    </source>
</evidence>
<comment type="similarity">
    <text evidence="2">Belongs to the metallo-dependent hydrolases superfamily. Hydantoinase/dihydropyrimidinase family.</text>
</comment>
<reference evidence="7 8" key="1">
    <citation type="submission" date="2016-11" db="EMBL/GenBank/DDBJ databases">
        <authorList>
            <person name="Jaros S."/>
            <person name="Januszkiewicz K."/>
            <person name="Wedrychowicz H."/>
        </authorList>
    </citation>
    <scope>NUCLEOTIDE SEQUENCE [LARGE SCALE GENOMIC DNA]</scope>
    <source>
        <strain evidence="7 8">DSM 14214</strain>
    </source>
</reference>
<dbReference type="InterPro" id="IPR032466">
    <property type="entry name" value="Metal_Hydrolase"/>
</dbReference>
<dbReference type="InterPro" id="IPR011778">
    <property type="entry name" value="Hydantoinase/dihydroPyrase"/>
</dbReference>
<name>A0A1M6NDA1_9FIRM</name>
<evidence type="ECO:0000256" key="5">
    <source>
        <dbReference type="PIRSR" id="PIRSR611778-50"/>
    </source>
</evidence>
<dbReference type="InterPro" id="IPR006680">
    <property type="entry name" value="Amidohydro-rel"/>
</dbReference>
<feature type="domain" description="Amidohydrolase-related" evidence="6">
    <location>
        <begin position="50"/>
        <end position="438"/>
    </location>
</feature>
<dbReference type="GeneID" id="78176249"/>
<dbReference type="InterPro" id="IPR050378">
    <property type="entry name" value="Metallo-dep_Hydrolases_sf"/>
</dbReference>
<keyword evidence="4" id="KW-0378">Hydrolase</keyword>
<dbReference type="OrthoDB" id="9765462at2"/>
<dbReference type="FunFam" id="3.20.20.140:FF:000174">
    <property type="entry name" value="Dihydropyrimidinase-related protein 2"/>
    <property type="match status" value="1"/>
</dbReference>
<dbReference type="NCBIfam" id="TIGR02033">
    <property type="entry name" value="D-hydantoinase"/>
    <property type="match status" value="1"/>
</dbReference>
<evidence type="ECO:0000256" key="1">
    <source>
        <dbReference type="ARBA" id="ARBA00001947"/>
    </source>
</evidence>
<comment type="PTM">
    <text evidence="5">Carbamylation allows a single lysine to coordinate two divalent metal cations.</text>
</comment>
<dbReference type="GO" id="GO:0016812">
    <property type="term" value="F:hydrolase activity, acting on carbon-nitrogen (but not peptide) bonds, in cyclic amides"/>
    <property type="evidence" value="ECO:0007669"/>
    <property type="project" value="TreeGrafter"/>
</dbReference>
<dbReference type="Gene3D" id="3.20.20.140">
    <property type="entry name" value="Metal-dependent hydrolases"/>
    <property type="match status" value="1"/>
</dbReference>
<feature type="modified residue" description="N6-carboxylysine" evidence="5">
    <location>
        <position position="149"/>
    </location>
</feature>
<keyword evidence="3" id="KW-0479">Metal-binding</keyword>
<gene>
    <name evidence="7" type="ORF">SAMN02745138_00828</name>
</gene>
<dbReference type="PANTHER" id="PTHR11647">
    <property type="entry name" value="HYDRANTOINASE/DIHYDROPYRIMIDINASE FAMILY MEMBER"/>
    <property type="match status" value="1"/>
</dbReference>
<dbReference type="SUPFAM" id="SSF51556">
    <property type="entry name" value="Metallo-dependent hydrolases"/>
    <property type="match status" value="1"/>
</dbReference>
<dbReference type="GO" id="GO:0046872">
    <property type="term" value="F:metal ion binding"/>
    <property type="evidence" value="ECO:0007669"/>
    <property type="project" value="UniProtKB-KW"/>
</dbReference>
<organism evidence="7 8">
    <name type="scientific">Anaerotignum lactatifermentans DSM 14214</name>
    <dbReference type="NCBI Taxonomy" id="1121323"/>
    <lineage>
        <taxon>Bacteria</taxon>
        <taxon>Bacillati</taxon>
        <taxon>Bacillota</taxon>
        <taxon>Clostridia</taxon>
        <taxon>Lachnospirales</taxon>
        <taxon>Anaerotignaceae</taxon>
        <taxon>Anaerotignum</taxon>
    </lineage>
</organism>
<dbReference type="RefSeq" id="WP_072849495.1">
    <property type="nucleotide sequence ID" value="NZ_FRAH01000010.1"/>
</dbReference>
<dbReference type="Proteomes" id="UP000183975">
    <property type="component" value="Unassembled WGS sequence"/>
</dbReference>
<dbReference type="SUPFAM" id="SSF51338">
    <property type="entry name" value="Composite domain of metallo-dependent hydrolases"/>
    <property type="match status" value="1"/>
</dbReference>
<dbReference type="EMBL" id="FRAH01000010">
    <property type="protein sequence ID" value="SHJ93685.1"/>
    <property type="molecule type" value="Genomic_DNA"/>
</dbReference>
<dbReference type="CDD" id="cd01314">
    <property type="entry name" value="D-HYD"/>
    <property type="match status" value="1"/>
</dbReference>
<comment type="cofactor">
    <cofactor evidence="1">
        <name>Zn(2+)</name>
        <dbReference type="ChEBI" id="CHEBI:29105"/>
    </cofactor>
</comment>
<dbReference type="Pfam" id="PF01979">
    <property type="entry name" value="Amidohydro_1"/>
    <property type="match status" value="1"/>
</dbReference>
<dbReference type="Gene3D" id="2.30.40.10">
    <property type="entry name" value="Urease, subunit C, domain 1"/>
    <property type="match status" value="1"/>
</dbReference>
<dbReference type="InterPro" id="IPR011059">
    <property type="entry name" value="Metal-dep_hydrolase_composite"/>
</dbReference>
<evidence type="ECO:0000259" key="6">
    <source>
        <dbReference type="Pfam" id="PF01979"/>
    </source>
</evidence>
<evidence type="ECO:0000256" key="4">
    <source>
        <dbReference type="ARBA" id="ARBA00022801"/>
    </source>
</evidence>
<dbReference type="GO" id="GO:0005829">
    <property type="term" value="C:cytosol"/>
    <property type="evidence" value="ECO:0007669"/>
    <property type="project" value="TreeGrafter"/>
</dbReference>
<keyword evidence="8" id="KW-1185">Reference proteome</keyword>
<dbReference type="PANTHER" id="PTHR11647:SF1">
    <property type="entry name" value="COLLAPSIN RESPONSE MEDIATOR PROTEIN"/>
    <property type="match status" value="1"/>
</dbReference>
<proteinExistence type="inferred from homology"/>
<dbReference type="AlphaFoldDB" id="A0A1M6NDA1"/>
<accession>A0A1M6NDA1</accession>
<evidence type="ECO:0000256" key="2">
    <source>
        <dbReference type="ARBA" id="ARBA00008829"/>
    </source>
</evidence>
<evidence type="ECO:0000256" key="3">
    <source>
        <dbReference type="ARBA" id="ARBA00022723"/>
    </source>
</evidence>